<dbReference type="AlphaFoldDB" id="G2XU92"/>
<sequence length="40" mass="4657">MTIIHMLKESNRRPTSPLLAAHLKPPEEIFIIQISLLLKY</sequence>
<dbReference type="Proteomes" id="UP000008177">
    <property type="component" value="Unplaced contigs"/>
</dbReference>
<evidence type="ECO:0000313" key="1">
    <source>
        <dbReference type="EMBL" id="CCD44115.1"/>
    </source>
</evidence>
<name>G2XU92_BOTF4</name>
<dbReference type="HOGENOM" id="CLU_3299249_0_0_1"/>
<reference evidence="2" key="1">
    <citation type="journal article" date="2011" name="PLoS Genet.">
        <title>Genomic analysis of the necrotrophic fungal pathogens Sclerotinia sclerotiorum and Botrytis cinerea.</title>
        <authorList>
            <person name="Amselem J."/>
            <person name="Cuomo C.A."/>
            <person name="van Kan J.A."/>
            <person name="Viaud M."/>
            <person name="Benito E.P."/>
            <person name="Couloux A."/>
            <person name="Coutinho P.M."/>
            <person name="de Vries R.P."/>
            <person name="Dyer P.S."/>
            <person name="Fillinger S."/>
            <person name="Fournier E."/>
            <person name="Gout L."/>
            <person name="Hahn M."/>
            <person name="Kohn L."/>
            <person name="Lapalu N."/>
            <person name="Plummer K.M."/>
            <person name="Pradier J.M."/>
            <person name="Quevillon E."/>
            <person name="Sharon A."/>
            <person name="Simon A."/>
            <person name="ten Have A."/>
            <person name="Tudzynski B."/>
            <person name="Tudzynski P."/>
            <person name="Wincker P."/>
            <person name="Andrew M."/>
            <person name="Anthouard V."/>
            <person name="Beever R.E."/>
            <person name="Beffa R."/>
            <person name="Benoit I."/>
            <person name="Bouzid O."/>
            <person name="Brault B."/>
            <person name="Chen Z."/>
            <person name="Choquer M."/>
            <person name="Collemare J."/>
            <person name="Cotton P."/>
            <person name="Danchin E.G."/>
            <person name="Da Silva C."/>
            <person name="Gautier A."/>
            <person name="Giraud C."/>
            <person name="Giraud T."/>
            <person name="Gonzalez C."/>
            <person name="Grossetete S."/>
            <person name="Guldener U."/>
            <person name="Henrissat B."/>
            <person name="Howlett B.J."/>
            <person name="Kodira C."/>
            <person name="Kretschmer M."/>
            <person name="Lappartient A."/>
            <person name="Leroch M."/>
            <person name="Levis C."/>
            <person name="Mauceli E."/>
            <person name="Neuveglise C."/>
            <person name="Oeser B."/>
            <person name="Pearson M."/>
            <person name="Poulain J."/>
            <person name="Poussereau N."/>
            <person name="Quesneville H."/>
            <person name="Rascle C."/>
            <person name="Schumacher J."/>
            <person name="Segurens B."/>
            <person name="Sexton A."/>
            <person name="Silva E."/>
            <person name="Sirven C."/>
            <person name="Soanes D.M."/>
            <person name="Talbot N.J."/>
            <person name="Templeton M."/>
            <person name="Yandava C."/>
            <person name="Yarden O."/>
            <person name="Zeng Q."/>
            <person name="Rollins J.A."/>
            <person name="Lebrun M.H."/>
            <person name="Dickman M."/>
        </authorList>
    </citation>
    <scope>NUCLEOTIDE SEQUENCE [LARGE SCALE GENOMIC DNA]</scope>
    <source>
        <strain evidence="2">T4</strain>
    </source>
</reference>
<protein>
    <submittedName>
        <fullName evidence="1">Uncharacterized protein</fullName>
    </submittedName>
</protein>
<evidence type="ECO:0000313" key="2">
    <source>
        <dbReference type="Proteomes" id="UP000008177"/>
    </source>
</evidence>
<proteinExistence type="predicted"/>
<gene>
    <name evidence="1" type="ORF">BofuT4_uP060620.1</name>
</gene>
<dbReference type="InParanoid" id="G2XU92"/>
<organism evidence="1 2">
    <name type="scientific">Botryotinia fuckeliana (strain T4)</name>
    <name type="common">Noble rot fungus</name>
    <name type="synonym">Botrytis cinerea</name>
    <dbReference type="NCBI Taxonomy" id="999810"/>
    <lineage>
        <taxon>Eukaryota</taxon>
        <taxon>Fungi</taxon>
        <taxon>Dikarya</taxon>
        <taxon>Ascomycota</taxon>
        <taxon>Pezizomycotina</taxon>
        <taxon>Leotiomycetes</taxon>
        <taxon>Helotiales</taxon>
        <taxon>Sclerotiniaceae</taxon>
        <taxon>Botrytis</taxon>
    </lineage>
</organism>
<dbReference type="EMBL" id="FQ790269">
    <property type="protein sequence ID" value="CCD44115.1"/>
    <property type="molecule type" value="Genomic_DNA"/>
</dbReference>
<accession>G2XU92</accession>